<evidence type="ECO:0000256" key="2">
    <source>
        <dbReference type="ARBA" id="ARBA00022729"/>
    </source>
</evidence>
<evidence type="ECO:0000256" key="1">
    <source>
        <dbReference type="ARBA" id="ARBA00004459"/>
    </source>
</evidence>
<keyword evidence="3" id="KW-0472">Membrane</keyword>
<name>A0A2K9A507_9GAMM</name>
<gene>
    <name evidence="8" type="ORF">CW740_00590</name>
</gene>
<dbReference type="KEGG" id="kpd:CW740_00590"/>
<dbReference type="RefSeq" id="WP_106645732.1">
    <property type="nucleotide sequence ID" value="NZ_BMGO01000001.1"/>
</dbReference>
<sequence>MCKNRIGQLLALSLLALINTGCGQKGDLFLPEPETTESELEKKDSPEEQDPKDGPIMEAEQQLEQEPVQAKGDQP</sequence>
<dbReference type="AlphaFoldDB" id="A0A2K9A507"/>
<evidence type="ECO:0000256" key="6">
    <source>
        <dbReference type="ARBA" id="ARBA00023288"/>
    </source>
</evidence>
<protein>
    <submittedName>
        <fullName evidence="8">Uncharacterized protein</fullName>
    </submittedName>
</protein>
<keyword evidence="4" id="KW-0564">Palmitate</keyword>
<accession>A0A2K9A507</accession>
<evidence type="ECO:0000256" key="3">
    <source>
        <dbReference type="ARBA" id="ARBA00023136"/>
    </source>
</evidence>
<evidence type="ECO:0000256" key="7">
    <source>
        <dbReference type="SAM" id="MobiDB-lite"/>
    </source>
</evidence>
<keyword evidence="2" id="KW-0732">Signal</keyword>
<feature type="compositionally biased region" description="Basic and acidic residues" evidence="7">
    <location>
        <begin position="39"/>
        <end position="55"/>
    </location>
</feature>
<evidence type="ECO:0000313" key="9">
    <source>
        <dbReference type="Proteomes" id="UP000232693"/>
    </source>
</evidence>
<organism evidence="8 9">
    <name type="scientific">Kangiella profundi</name>
    <dbReference type="NCBI Taxonomy" id="1561924"/>
    <lineage>
        <taxon>Bacteria</taxon>
        <taxon>Pseudomonadati</taxon>
        <taxon>Pseudomonadota</taxon>
        <taxon>Gammaproteobacteria</taxon>
        <taxon>Kangiellales</taxon>
        <taxon>Kangiellaceae</taxon>
        <taxon>Kangiella</taxon>
    </lineage>
</organism>
<keyword evidence="5" id="KW-0998">Cell outer membrane</keyword>
<dbReference type="NCBIfam" id="NF047847">
    <property type="entry name" value="SS_mature_LptM"/>
    <property type="match status" value="1"/>
</dbReference>
<reference evidence="8 9" key="1">
    <citation type="submission" date="2017-12" db="EMBL/GenBank/DDBJ databases">
        <title>Kangiella profundi FT102 completed genome.</title>
        <authorList>
            <person name="Xu J."/>
            <person name="Wang J."/>
            <person name="Lu Y."/>
        </authorList>
    </citation>
    <scope>NUCLEOTIDE SEQUENCE [LARGE SCALE GENOMIC DNA]</scope>
    <source>
        <strain evidence="8 9">FT102</strain>
    </source>
</reference>
<proteinExistence type="predicted"/>
<evidence type="ECO:0000313" key="8">
    <source>
        <dbReference type="EMBL" id="AUD77810.1"/>
    </source>
</evidence>
<comment type="subcellular location">
    <subcellularLocation>
        <location evidence="1">Cell outer membrane</location>
        <topology evidence="1">Lipid-anchor</topology>
    </subcellularLocation>
</comment>
<evidence type="ECO:0000256" key="4">
    <source>
        <dbReference type="ARBA" id="ARBA00023139"/>
    </source>
</evidence>
<evidence type="ECO:0000256" key="5">
    <source>
        <dbReference type="ARBA" id="ARBA00023237"/>
    </source>
</evidence>
<feature type="region of interest" description="Disordered" evidence="7">
    <location>
        <begin position="25"/>
        <end position="75"/>
    </location>
</feature>
<keyword evidence="9" id="KW-1185">Reference proteome</keyword>
<keyword evidence="6" id="KW-0449">Lipoprotein</keyword>
<dbReference type="EMBL" id="CP025120">
    <property type="protein sequence ID" value="AUD77810.1"/>
    <property type="molecule type" value="Genomic_DNA"/>
</dbReference>
<dbReference type="Proteomes" id="UP000232693">
    <property type="component" value="Chromosome"/>
</dbReference>
<dbReference type="OrthoDB" id="9958964at2"/>
<dbReference type="InterPro" id="IPR032831">
    <property type="entry name" value="LptM_cons"/>
</dbReference>